<dbReference type="AlphaFoldDB" id="A0A146K3T1"/>
<dbReference type="PROSITE" id="PS50302">
    <property type="entry name" value="PUM"/>
    <property type="match status" value="1"/>
</dbReference>
<dbReference type="EMBL" id="GDID01006062">
    <property type="protein sequence ID" value="JAP90544.1"/>
    <property type="molecule type" value="Transcribed_RNA"/>
</dbReference>
<dbReference type="SUPFAM" id="SSF48371">
    <property type="entry name" value="ARM repeat"/>
    <property type="match status" value="1"/>
</dbReference>
<dbReference type="InterPro" id="IPR016024">
    <property type="entry name" value="ARM-type_fold"/>
</dbReference>
<accession>A0A146K3T1</accession>
<feature type="non-terminal residue" evidence="3">
    <location>
        <position position="1"/>
    </location>
</feature>
<name>A0A146K3T1_9EUKA</name>
<dbReference type="InterPro" id="IPR011989">
    <property type="entry name" value="ARM-like"/>
</dbReference>
<sequence>CSRIIEESIQYLYLQNNHQQIIGTLRDLSPNINRLVTHPYGSHVIQTLLTISSKLSRQHETYRDIYESIIKTLLEEDSLTRMFEENCAVQVLKALIKVENGRPPEEKNNKRQHSFFQIMCDDL</sequence>
<dbReference type="Pfam" id="PF22493">
    <property type="entry name" value="PUF_NOP9"/>
    <property type="match status" value="1"/>
</dbReference>
<dbReference type="Gene3D" id="1.25.10.10">
    <property type="entry name" value="Leucine-rich Repeat Variant"/>
    <property type="match status" value="1"/>
</dbReference>
<proteinExistence type="predicted"/>
<protein>
    <submittedName>
        <fullName evidence="3">Pumilio-family RNA binding repeat domain-containing protein</fullName>
    </submittedName>
</protein>
<evidence type="ECO:0000313" key="3">
    <source>
        <dbReference type="EMBL" id="JAP90544.1"/>
    </source>
</evidence>
<feature type="non-terminal residue" evidence="3">
    <location>
        <position position="123"/>
    </location>
</feature>
<evidence type="ECO:0000256" key="1">
    <source>
        <dbReference type="ARBA" id="ARBA00022737"/>
    </source>
</evidence>
<organism evidence="3">
    <name type="scientific">Trepomonas sp. PC1</name>
    <dbReference type="NCBI Taxonomy" id="1076344"/>
    <lineage>
        <taxon>Eukaryota</taxon>
        <taxon>Metamonada</taxon>
        <taxon>Diplomonadida</taxon>
        <taxon>Hexamitidae</taxon>
        <taxon>Hexamitinae</taxon>
        <taxon>Trepomonas</taxon>
    </lineage>
</organism>
<gene>
    <name evidence="3" type="ORF">TPC1_20157</name>
</gene>
<dbReference type="InterPro" id="IPR001313">
    <property type="entry name" value="Pumilio_RNA-bd_rpt"/>
</dbReference>
<keyword evidence="1" id="KW-0677">Repeat</keyword>
<evidence type="ECO:0000256" key="2">
    <source>
        <dbReference type="PROSITE-ProRule" id="PRU00317"/>
    </source>
</evidence>
<feature type="repeat" description="Pumilio" evidence="2">
    <location>
        <begin position="27"/>
        <end position="67"/>
    </location>
</feature>
<reference evidence="3" key="1">
    <citation type="submission" date="2015-07" db="EMBL/GenBank/DDBJ databases">
        <title>Adaptation to a free-living lifestyle via gene acquisitions in the diplomonad Trepomonas sp. PC1.</title>
        <authorList>
            <person name="Xu F."/>
            <person name="Jerlstrom-Hultqvist J."/>
            <person name="Kolisko M."/>
            <person name="Simpson A.G.B."/>
            <person name="Roger A.J."/>
            <person name="Svard S.G."/>
            <person name="Andersson J.O."/>
        </authorList>
    </citation>
    <scope>NUCLEOTIDE SEQUENCE</scope>
    <source>
        <strain evidence="3">PC1</strain>
    </source>
</reference>
<dbReference type="GO" id="GO:0003723">
    <property type="term" value="F:RNA binding"/>
    <property type="evidence" value="ECO:0007669"/>
    <property type="project" value="InterPro"/>
</dbReference>